<evidence type="ECO:0000256" key="2">
    <source>
        <dbReference type="SAM" id="SignalP"/>
    </source>
</evidence>
<keyword evidence="4" id="KW-1185">Reference proteome</keyword>
<evidence type="ECO:0000313" key="4">
    <source>
        <dbReference type="Proteomes" id="UP000016930"/>
    </source>
</evidence>
<gene>
    <name evidence="3" type="ORF">CERSUDRAFT_87128</name>
</gene>
<dbReference type="HOGENOM" id="CLU_082771_0_0_1"/>
<keyword evidence="2" id="KW-0732">Signal</keyword>
<keyword evidence="1" id="KW-0812">Transmembrane</keyword>
<accession>M2PDD7</accession>
<sequence length="273" mass="29771">MRLTILPLLVAGAGLASQVGASPLRVVVVSGHTDSHTNNGVAFTATEVHKNTHPPCGRMKSALNKITAFFPGWRTTESYMPPLPPTAFTPDQPESDMAHILPFGKPGPLPIGPLFHVGAVSFEQLEQLEEAKKAQAEVEATDMKHAEEDVRQDDNTPGPLRVIHVGHRPHHFGMGRHRRPFVHRLHFALAALGPWEGRAVAFVLGCGIGVLLRMIWVLAVVVVRAARPHSSSDDTEVEAIFDAEEYAIAPPEYPVDLKVAVSDNEKTEETTQH</sequence>
<reference evidence="3 4" key="1">
    <citation type="journal article" date="2012" name="Proc. Natl. Acad. Sci. U.S.A.">
        <title>Comparative genomics of Ceriporiopsis subvermispora and Phanerochaete chrysosporium provide insight into selective ligninolysis.</title>
        <authorList>
            <person name="Fernandez-Fueyo E."/>
            <person name="Ruiz-Duenas F.J."/>
            <person name="Ferreira P."/>
            <person name="Floudas D."/>
            <person name="Hibbett D.S."/>
            <person name="Canessa P."/>
            <person name="Larrondo L.F."/>
            <person name="James T.Y."/>
            <person name="Seelenfreund D."/>
            <person name="Lobos S."/>
            <person name="Polanco R."/>
            <person name="Tello M."/>
            <person name="Honda Y."/>
            <person name="Watanabe T."/>
            <person name="Watanabe T."/>
            <person name="Ryu J.S."/>
            <person name="Kubicek C.P."/>
            <person name="Schmoll M."/>
            <person name="Gaskell J."/>
            <person name="Hammel K.E."/>
            <person name="St John F.J."/>
            <person name="Vanden Wymelenberg A."/>
            <person name="Sabat G."/>
            <person name="Splinter BonDurant S."/>
            <person name="Syed K."/>
            <person name="Yadav J.S."/>
            <person name="Doddapaneni H."/>
            <person name="Subramanian V."/>
            <person name="Lavin J.L."/>
            <person name="Oguiza J.A."/>
            <person name="Perez G."/>
            <person name="Pisabarro A.G."/>
            <person name="Ramirez L."/>
            <person name="Santoyo F."/>
            <person name="Master E."/>
            <person name="Coutinho P.M."/>
            <person name="Henrissat B."/>
            <person name="Lombard V."/>
            <person name="Magnuson J.K."/>
            <person name="Kuees U."/>
            <person name="Hori C."/>
            <person name="Igarashi K."/>
            <person name="Samejima M."/>
            <person name="Held B.W."/>
            <person name="Barry K.W."/>
            <person name="LaButti K.M."/>
            <person name="Lapidus A."/>
            <person name="Lindquist E.A."/>
            <person name="Lucas S.M."/>
            <person name="Riley R."/>
            <person name="Salamov A.A."/>
            <person name="Hoffmeister D."/>
            <person name="Schwenk D."/>
            <person name="Hadar Y."/>
            <person name="Yarden O."/>
            <person name="de Vries R.P."/>
            <person name="Wiebenga A."/>
            <person name="Stenlid J."/>
            <person name="Eastwood D."/>
            <person name="Grigoriev I.V."/>
            <person name="Berka R.M."/>
            <person name="Blanchette R.A."/>
            <person name="Kersten P."/>
            <person name="Martinez A.T."/>
            <person name="Vicuna R."/>
            <person name="Cullen D."/>
        </authorList>
    </citation>
    <scope>NUCLEOTIDE SEQUENCE [LARGE SCALE GENOMIC DNA]</scope>
    <source>
        <strain evidence="3 4">B</strain>
    </source>
</reference>
<keyword evidence="1" id="KW-0472">Membrane</keyword>
<organism evidence="3 4">
    <name type="scientific">Ceriporiopsis subvermispora (strain B)</name>
    <name type="common">White-rot fungus</name>
    <name type="synonym">Gelatoporia subvermispora</name>
    <dbReference type="NCBI Taxonomy" id="914234"/>
    <lineage>
        <taxon>Eukaryota</taxon>
        <taxon>Fungi</taxon>
        <taxon>Dikarya</taxon>
        <taxon>Basidiomycota</taxon>
        <taxon>Agaricomycotina</taxon>
        <taxon>Agaricomycetes</taxon>
        <taxon>Polyporales</taxon>
        <taxon>Gelatoporiaceae</taxon>
        <taxon>Gelatoporia</taxon>
    </lineage>
</organism>
<feature type="signal peptide" evidence="2">
    <location>
        <begin position="1"/>
        <end position="21"/>
    </location>
</feature>
<name>M2PDD7_CERS8</name>
<keyword evidence="1" id="KW-1133">Transmembrane helix</keyword>
<feature type="transmembrane region" description="Helical" evidence="1">
    <location>
        <begin position="199"/>
        <end position="223"/>
    </location>
</feature>
<protein>
    <recommendedName>
        <fullName evidence="5">Protein BIG1</fullName>
    </recommendedName>
</protein>
<evidence type="ECO:0008006" key="5">
    <source>
        <dbReference type="Google" id="ProtNLM"/>
    </source>
</evidence>
<dbReference type="Proteomes" id="UP000016930">
    <property type="component" value="Unassembled WGS sequence"/>
</dbReference>
<dbReference type="OrthoDB" id="3233375at2759"/>
<dbReference type="EMBL" id="KB445805">
    <property type="protein sequence ID" value="EMD33799.1"/>
    <property type="molecule type" value="Genomic_DNA"/>
</dbReference>
<proteinExistence type="predicted"/>
<evidence type="ECO:0000256" key="1">
    <source>
        <dbReference type="SAM" id="Phobius"/>
    </source>
</evidence>
<dbReference type="STRING" id="914234.M2PDD7"/>
<dbReference type="AlphaFoldDB" id="M2PDD7"/>
<evidence type="ECO:0000313" key="3">
    <source>
        <dbReference type="EMBL" id="EMD33799.1"/>
    </source>
</evidence>
<feature type="chain" id="PRO_5004023031" description="Protein BIG1" evidence="2">
    <location>
        <begin position="22"/>
        <end position="273"/>
    </location>
</feature>